<gene>
    <name evidence="6" type="ORF">A2527_09685</name>
</gene>
<proteinExistence type="predicted"/>
<dbReference type="PROSITE" id="PS00198">
    <property type="entry name" value="4FE4S_FER_1"/>
    <property type="match status" value="1"/>
</dbReference>
<dbReference type="PROSITE" id="PS51318">
    <property type="entry name" value="TAT"/>
    <property type="match status" value="1"/>
</dbReference>
<evidence type="ECO:0000256" key="2">
    <source>
        <dbReference type="ARBA" id="ARBA00022723"/>
    </source>
</evidence>
<evidence type="ECO:0000313" key="6">
    <source>
        <dbReference type="EMBL" id="OGG94109.1"/>
    </source>
</evidence>
<dbReference type="InterPro" id="IPR050954">
    <property type="entry name" value="ET_IronSulfur_Cluster-Binding"/>
</dbReference>
<comment type="caution">
    <text evidence="6">The sequence shown here is derived from an EMBL/GenBank/DDBJ whole genome shotgun (WGS) entry which is preliminary data.</text>
</comment>
<keyword evidence="2" id="KW-0479">Metal-binding</keyword>
<reference evidence="6 7" key="1">
    <citation type="journal article" date="2016" name="Nat. Commun.">
        <title>Thousands of microbial genomes shed light on interconnected biogeochemical processes in an aquifer system.</title>
        <authorList>
            <person name="Anantharaman K."/>
            <person name="Brown C.T."/>
            <person name="Hug L.A."/>
            <person name="Sharon I."/>
            <person name="Castelle C.J."/>
            <person name="Probst A.J."/>
            <person name="Thomas B.C."/>
            <person name="Singh A."/>
            <person name="Wilkins M.J."/>
            <person name="Karaoz U."/>
            <person name="Brodie E.L."/>
            <person name="Williams K.H."/>
            <person name="Hubbard S.S."/>
            <person name="Banfield J.F."/>
        </authorList>
    </citation>
    <scope>NUCLEOTIDE SEQUENCE [LARGE SCALE GENOMIC DNA]</scope>
</reference>
<keyword evidence="1" id="KW-0004">4Fe-4S</keyword>
<protein>
    <submittedName>
        <fullName evidence="6">4Fe-4S ferredoxin</fullName>
    </submittedName>
</protein>
<dbReference type="EMBL" id="MFNE01000043">
    <property type="protein sequence ID" value="OGG94109.1"/>
    <property type="molecule type" value="Genomic_DNA"/>
</dbReference>
<name>A0A1F6G7L6_9PROT</name>
<dbReference type="GO" id="GO:0046872">
    <property type="term" value="F:metal ion binding"/>
    <property type="evidence" value="ECO:0007669"/>
    <property type="project" value="UniProtKB-KW"/>
</dbReference>
<dbReference type="CDD" id="cd10551">
    <property type="entry name" value="PsrB"/>
    <property type="match status" value="1"/>
</dbReference>
<organism evidence="6 7">
    <name type="scientific">Candidatus Lambdaproteobacteria bacterium RIFOXYD2_FULL_50_16</name>
    <dbReference type="NCBI Taxonomy" id="1817772"/>
    <lineage>
        <taxon>Bacteria</taxon>
        <taxon>Pseudomonadati</taxon>
        <taxon>Pseudomonadota</taxon>
        <taxon>Candidatus Lambdaproteobacteria</taxon>
    </lineage>
</organism>
<dbReference type="Gene3D" id="3.30.70.20">
    <property type="match status" value="2"/>
</dbReference>
<keyword evidence="3" id="KW-0408">Iron</keyword>
<dbReference type="PANTHER" id="PTHR43177">
    <property type="entry name" value="PROTEIN NRFC"/>
    <property type="match status" value="1"/>
</dbReference>
<accession>A0A1F6G7L6</accession>
<keyword evidence="4" id="KW-0411">Iron-sulfur</keyword>
<dbReference type="Proteomes" id="UP000178449">
    <property type="component" value="Unassembled WGS sequence"/>
</dbReference>
<dbReference type="InterPro" id="IPR006311">
    <property type="entry name" value="TAT_signal"/>
</dbReference>
<evidence type="ECO:0000256" key="3">
    <source>
        <dbReference type="ARBA" id="ARBA00023004"/>
    </source>
</evidence>
<dbReference type="PROSITE" id="PS51379">
    <property type="entry name" value="4FE4S_FER_2"/>
    <property type="match status" value="1"/>
</dbReference>
<evidence type="ECO:0000313" key="7">
    <source>
        <dbReference type="Proteomes" id="UP000178449"/>
    </source>
</evidence>
<feature type="domain" description="4Fe-4S ferredoxin-type" evidence="5">
    <location>
        <begin position="194"/>
        <end position="223"/>
    </location>
</feature>
<dbReference type="AlphaFoldDB" id="A0A1F6G7L6"/>
<evidence type="ECO:0000256" key="4">
    <source>
        <dbReference type="ARBA" id="ARBA00023014"/>
    </source>
</evidence>
<dbReference type="SUPFAM" id="SSF54862">
    <property type="entry name" value="4Fe-4S ferredoxins"/>
    <property type="match status" value="1"/>
</dbReference>
<dbReference type="STRING" id="1817772.A2527_09685"/>
<dbReference type="InterPro" id="IPR017900">
    <property type="entry name" value="4Fe4S_Fe_S_CS"/>
</dbReference>
<sequence length="315" mass="35732">MKFTNNNLPDLGRRKAIRLVGMGAAVGMGALASGSSSLATPNMGNVSLADQVGSFFQDHYKRMSPEEIQEAIERLERKYKSKYQVEVKVGDPKPLPDVLFGYALNISKCQGYRECVKGCTAENNQSKDPNLEYIRVLEMDRGQMNLETADPYYPSTEEVPKPGKFYLPIQCHHCENPPCVKACPVKATWKEPDGIVVIDYNWCIGCRMCANACPYWARKFNWTEPNLPVDTVNTQTGYLSNRPREKGVMEKCTFCAQRSREGRMPACQEACPTGARVFGNLLDPDSEIRYVLENKNVFRLKEELNTEPKFWYYSD</sequence>
<evidence type="ECO:0000259" key="5">
    <source>
        <dbReference type="PROSITE" id="PS51379"/>
    </source>
</evidence>
<dbReference type="Pfam" id="PF13247">
    <property type="entry name" value="Fer4_11"/>
    <property type="match status" value="2"/>
</dbReference>
<dbReference type="InterPro" id="IPR017896">
    <property type="entry name" value="4Fe4S_Fe-S-bd"/>
</dbReference>
<dbReference type="PANTHER" id="PTHR43177:SF3">
    <property type="entry name" value="PROTEIN NRFC HOMOLOG"/>
    <property type="match status" value="1"/>
</dbReference>
<evidence type="ECO:0000256" key="1">
    <source>
        <dbReference type="ARBA" id="ARBA00022485"/>
    </source>
</evidence>
<dbReference type="GO" id="GO:0051539">
    <property type="term" value="F:4 iron, 4 sulfur cluster binding"/>
    <property type="evidence" value="ECO:0007669"/>
    <property type="project" value="UniProtKB-KW"/>
</dbReference>